<dbReference type="InterPro" id="IPR052016">
    <property type="entry name" value="Bact_Sigma-Reg"/>
</dbReference>
<evidence type="ECO:0000259" key="4">
    <source>
        <dbReference type="SMART" id="SM00331"/>
    </source>
</evidence>
<name>A0A4R4UMZ0_9PSEU</name>
<evidence type="ECO:0000313" key="5">
    <source>
        <dbReference type="EMBL" id="TDC88209.1"/>
    </source>
</evidence>
<proteinExistence type="predicted"/>
<dbReference type="Pfam" id="PF13185">
    <property type="entry name" value="GAF_2"/>
    <property type="match status" value="1"/>
</dbReference>
<dbReference type="Gene3D" id="3.60.40.10">
    <property type="entry name" value="PPM-type phosphatase domain"/>
    <property type="match status" value="1"/>
</dbReference>
<dbReference type="InterPro" id="IPR003018">
    <property type="entry name" value="GAF"/>
</dbReference>
<dbReference type="EMBL" id="SMKV01000045">
    <property type="protein sequence ID" value="TDC88209.1"/>
    <property type="molecule type" value="Genomic_DNA"/>
</dbReference>
<dbReference type="InterPro" id="IPR036457">
    <property type="entry name" value="PPM-type-like_dom_sf"/>
</dbReference>
<protein>
    <submittedName>
        <fullName evidence="5">GAF domain-containing protein</fullName>
    </submittedName>
</protein>
<dbReference type="InterPro" id="IPR029016">
    <property type="entry name" value="GAF-like_dom_sf"/>
</dbReference>
<dbReference type="Gene3D" id="3.30.450.40">
    <property type="match status" value="1"/>
</dbReference>
<evidence type="ECO:0000313" key="6">
    <source>
        <dbReference type="Proteomes" id="UP000294744"/>
    </source>
</evidence>
<gene>
    <name evidence="5" type="ORF">E1161_24130</name>
</gene>
<dbReference type="GO" id="GO:0016791">
    <property type="term" value="F:phosphatase activity"/>
    <property type="evidence" value="ECO:0007669"/>
    <property type="project" value="TreeGrafter"/>
</dbReference>
<dbReference type="AlphaFoldDB" id="A0A4R4UMZ0"/>
<feature type="compositionally biased region" description="Basic and acidic residues" evidence="2">
    <location>
        <begin position="10"/>
        <end position="23"/>
    </location>
</feature>
<dbReference type="InterPro" id="IPR001932">
    <property type="entry name" value="PPM-type_phosphatase-like_dom"/>
</dbReference>
<dbReference type="SUPFAM" id="SSF55781">
    <property type="entry name" value="GAF domain-like"/>
    <property type="match status" value="1"/>
</dbReference>
<evidence type="ECO:0000256" key="1">
    <source>
        <dbReference type="ARBA" id="ARBA00022801"/>
    </source>
</evidence>
<feature type="domain" description="PPM-type phosphatase" evidence="4">
    <location>
        <begin position="210"/>
        <end position="422"/>
    </location>
</feature>
<dbReference type="OrthoDB" id="118142at2"/>
<sequence>MMGPVGVVGKDPRQRGGYAERMHASAGTSAEERLRRIELVTDTSLAHLDVNELLREILARVRDVLGVDMATVLLLDPGGEELIATASVGVEDEVRQGVRVPVGNDFAAAVLDSERAVVFDRVDDVLISTPLQQKGIRSLVGAPMVAGGDTLGVLCVGAFGEHGFTDEDAGLVRIAADRIASVSKVGSSRAERIAATVLQHSLLPSRLPSVPGASIDGRYIAGADHGIGGDWYDVFELPSGQIGIVIGDVVGHGLLAAVVMGRLRSALRAYALDDEDPARVLHKLDRKVTHFEPDAMATVCYALYDPAEARLEFSLAGHLPPVLALPGDCGDLVKAPVDPPVGVEVSRRERRTTAVELPESSVLCFYTDGLIERRQRSIDIGLNSLCEAIECAPAQEVCTTITNRLVTSASGGDDVTLLVLSRHGWCC</sequence>
<feature type="region of interest" description="Disordered" evidence="2">
    <location>
        <begin position="1"/>
        <end position="25"/>
    </location>
</feature>
<accession>A0A4R4UMZ0</accession>
<dbReference type="PANTHER" id="PTHR43156:SF2">
    <property type="entry name" value="STAGE II SPORULATION PROTEIN E"/>
    <property type="match status" value="1"/>
</dbReference>
<evidence type="ECO:0000259" key="3">
    <source>
        <dbReference type="SMART" id="SM00065"/>
    </source>
</evidence>
<keyword evidence="6" id="KW-1185">Reference proteome</keyword>
<feature type="domain" description="GAF" evidence="3">
    <location>
        <begin position="49"/>
        <end position="195"/>
    </location>
</feature>
<dbReference type="SMART" id="SM00065">
    <property type="entry name" value="GAF"/>
    <property type="match status" value="1"/>
</dbReference>
<reference evidence="5 6" key="1">
    <citation type="submission" date="2019-03" db="EMBL/GenBank/DDBJ databases">
        <title>Draft genome sequences of novel Actinobacteria.</title>
        <authorList>
            <person name="Sahin N."/>
            <person name="Ay H."/>
            <person name="Saygin H."/>
        </authorList>
    </citation>
    <scope>NUCLEOTIDE SEQUENCE [LARGE SCALE GENOMIC DNA]</scope>
    <source>
        <strain evidence="5 6">16K404</strain>
    </source>
</reference>
<dbReference type="PANTHER" id="PTHR43156">
    <property type="entry name" value="STAGE II SPORULATION PROTEIN E-RELATED"/>
    <property type="match status" value="1"/>
</dbReference>
<dbReference type="SUPFAM" id="SSF81606">
    <property type="entry name" value="PP2C-like"/>
    <property type="match status" value="1"/>
</dbReference>
<dbReference type="SMART" id="SM00331">
    <property type="entry name" value="PP2C_SIG"/>
    <property type="match status" value="1"/>
</dbReference>
<dbReference type="Proteomes" id="UP000294744">
    <property type="component" value="Unassembled WGS sequence"/>
</dbReference>
<evidence type="ECO:0000256" key="2">
    <source>
        <dbReference type="SAM" id="MobiDB-lite"/>
    </source>
</evidence>
<comment type="caution">
    <text evidence="5">The sequence shown here is derived from an EMBL/GenBank/DDBJ whole genome shotgun (WGS) entry which is preliminary data.</text>
</comment>
<keyword evidence="1" id="KW-0378">Hydrolase</keyword>
<organism evidence="5 6">
    <name type="scientific">Saccharopolyspora aridisoli</name>
    <dbReference type="NCBI Taxonomy" id="2530385"/>
    <lineage>
        <taxon>Bacteria</taxon>
        <taxon>Bacillati</taxon>
        <taxon>Actinomycetota</taxon>
        <taxon>Actinomycetes</taxon>
        <taxon>Pseudonocardiales</taxon>
        <taxon>Pseudonocardiaceae</taxon>
        <taxon>Saccharopolyspora</taxon>
    </lineage>
</organism>
<dbReference type="Pfam" id="PF07228">
    <property type="entry name" value="SpoIIE"/>
    <property type="match status" value="1"/>
</dbReference>